<comment type="catalytic activity">
    <reaction evidence="9">
        <text>2 superoxide + 2 H(+) = H2O2 + O2</text>
        <dbReference type="Rhea" id="RHEA:20696"/>
        <dbReference type="ChEBI" id="CHEBI:15378"/>
        <dbReference type="ChEBI" id="CHEBI:15379"/>
        <dbReference type="ChEBI" id="CHEBI:16240"/>
        <dbReference type="ChEBI" id="CHEBI:18421"/>
        <dbReference type="EC" id="1.15.1.1"/>
    </reaction>
</comment>
<gene>
    <name evidence="17" type="ORF">E3N88_03070</name>
</gene>
<dbReference type="InterPro" id="IPR014710">
    <property type="entry name" value="RmlC-like_jellyroll"/>
</dbReference>
<feature type="disulfide bond" evidence="14">
    <location>
        <begin position="40"/>
        <end position="49"/>
    </location>
</feature>
<keyword evidence="4 15" id="KW-0964">Secreted</keyword>
<dbReference type="FunFam" id="2.60.120.10:FF:000025">
    <property type="entry name" value="germin-like protein subfamily 2 member 1"/>
    <property type="match status" value="1"/>
</dbReference>
<feature type="binding site" evidence="12">
    <location>
        <position position="111"/>
    </location>
    <ligand>
        <name>oxalate</name>
        <dbReference type="ChEBI" id="CHEBI:30623"/>
    </ligand>
</feature>
<feature type="binding site" evidence="12">
    <location>
        <position position="106"/>
    </location>
    <ligand>
        <name>oxalate</name>
        <dbReference type="ChEBI" id="CHEBI:30623"/>
    </ligand>
</feature>
<dbReference type="PANTHER" id="PTHR31238">
    <property type="entry name" value="GERMIN-LIKE PROTEIN SUBFAMILY 3 MEMBER 3"/>
    <property type="match status" value="1"/>
</dbReference>
<dbReference type="OrthoDB" id="1921208at2759"/>
<keyword evidence="18" id="KW-1185">Reference proteome</keyword>
<accession>A0A5N6Q5H5</accession>
<evidence type="ECO:0000256" key="10">
    <source>
        <dbReference type="ARBA" id="ARBA00058969"/>
    </source>
</evidence>
<evidence type="ECO:0000256" key="12">
    <source>
        <dbReference type="PIRSR" id="PIRSR601929-1"/>
    </source>
</evidence>
<feature type="binding site" evidence="13">
    <location>
        <position position="109"/>
    </location>
    <ligand>
        <name>Mn(2+)</name>
        <dbReference type="ChEBI" id="CHEBI:29035"/>
    </ligand>
</feature>
<evidence type="ECO:0000256" key="5">
    <source>
        <dbReference type="ARBA" id="ARBA00022723"/>
    </source>
</evidence>
<evidence type="ECO:0000256" key="11">
    <source>
        <dbReference type="ARBA" id="ARBA00064720"/>
    </source>
</evidence>
<dbReference type="InterPro" id="IPR006045">
    <property type="entry name" value="Cupin_1"/>
</dbReference>
<evidence type="ECO:0000256" key="9">
    <source>
        <dbReference type="ARBA" id="ARBA00049204"/>
    </source>
</evidence>
<dbReference type="InterPro" id="IPR001929">
    <property type="entry name" value="Germin"/>
</dbReference>
<comment type="subcellular location">
    <subcellularLocation>
        <location evidence="1 15">Secreted</location>
        <location evidence="1 15">Extracellular space</location>
        <location evidence="1 15">Apoplast</location>
    </subcellularLocation>
</comment>
<reference evidence="17 18" key="1">
    <citation type="submission" date="2019-05" db="EMBL/GenBank/DDBJ databases">
        <title>Mikania micrantha, genome provides insights into the molecular mechanism of rapid growth.</title>
        <authorList>
            <person name="Liu B."/>
        </authorList>
    </citation>
    <scope>NUCLEOTIDE SEQUENCE [LARGE SCALE GENOMIC DNA]</scope>
    <source>
        <strain evidence="17">NLD-2019</strain>
        <tissue evidence="17">Leaf</tissue>
    </source>
</reference>
<evidence type="ECO:0000256" key="3">
    <source>
        <dbReference type="ARBA" id="ARBA00022523"/>
    </source>
</evidence>
<proteinExistence type="inferred from homology"/>
<dbReference type="EMBL" id="SZYD01000001">
    <property type="protein sequence ID" value="KAD7479934.1"/>
    <property type="molecule type" value="Genomic_DNA"/>
</dbReference>
<organism evidence="17 18">
    <name type="scientific">Mikania micrantha</name>
    <name type="common">bitter vine</name>
    <dbReference type="NCBI Taxonomy" id="192012"/>
    <lineage>
        <taxon>Eukaryota</taxon>
        <taxon>Viridiplantae</taxon>
        <taxon>Streptophyta</taxon>
        <taxon>Embryophyta</taxon>
        <taxon>Tracheophyta</taxon>
        <taxon>Spermatophyta</taxon>
        <taxon>Magnoliopsida</taxon>
        <taxon>eudicotyledons</taxon>
        <taxon>Gunneridae</taxon>
        <taxon>Pentapetalae</taxon>
        <taxon>asterids</taxon>
        <taxon>campanulids</taxon>
        <taxon>Asterales</taxon>
        <taxon>Asteraceae</taxon>
        <taxon>Asteroideae</taxon>
        <taxon>Heliantheae alliance</taxon>
        <taxon>Eupatorieae</taxon>
        <taxon>Mikania</taxon>
    </lineage>
</organism>
<dbReference type="AlphaFoldDB" id="A0A5N6Q5H5"/>
<evidence type="ECO:0000256" key="8">
    <source>
        <dbReference type="ARBA" id="ARBA00023211"/>
    </source>
</evidence>
<sequence>MAITMFPKITVMLATFIFHLTIHQPSSVSASDPDPVQDYCLPSPHTHHCKNSSSITVDDFIFSGIKHPGNFTNKFSGVPVSATIFPALNTLGMSLVRADFEAGGINVPHYHPRATEVAYVLQGKLYSGFVDTQNKVFAKVIEKGEIMVFPRGLLHFQMNVGDSPATVIGSFDSQNPGSVKLPVALFGSGIDDELLEKAFGLKGKEISKLKKRFGIENED</sequence>
<evidence type="ECO:0000256" key="15">
    <source>
        <dbReference type="RuleBase" id="RU366015"/>
    </source>
</evidence>
<dbReference type="InterPro" id="IPR019780">
    <property type="entry name" value="Germin_Mn-BS"/>
</dbReference>
<dbReference type="CDD" id="cd02241">
    <property type="entry name" value="cupin_OxOx"/>
    <property type="match status" value="1"/>
</dbReference>
<dbReference type="GO" id="GO:0048046">
    <property type="term" value="C:apoplast"/>
    <property type="evidence" value="ECO:0007669"/>
    <property type="project" value="UniProtKB-SubCell"/>
</dbReference>
<comment type="caution">
    <text evidence="17">The sequence shown here is derived from an EMBL/GenBank/DDBJ whole genome shotgun (WGS) entry which is preliminary data.</text>
</comment>
<dbReference type="InterPro" id="IPR011051">
    <property type="entry name" value="RmlC_Cupin_sf"/>
</dbReference>
<dbReference type="GO" id="GO:0009506">
    <property type="term" value="C:plasmodesma"/>
    <property type="evidence" value="ECO:0007669"/>
    <property type="project" value="UniProtKB-ARBA"/>
</dbReference>
<keyword evidence="6 15" id="KW-0732">Signal</keyword>
<dbReference type="Pfam" id="PF00190">
    <property type="entry name" value="Cupin_1"/>
    <property type="match status" value="1"/>
</dbReference>
<dbReference type="GO" id="GO:2000280">
    <property type="term" value="P:regulation of root development"/>
    <property type="evidence" value="ECO:0007669"/>
    <property type="project" value="UniProtKB-ARBA"/>
</dbReference>
<comment type="similarity">
    <text evidence="2 15">Belongs to the germin family.</text>
</comment>
<feature type="binding site" evidence="13">
    <location>
        <position position="111"/>
    </location>
    <ligand>
        <name>Mn(2+)</name>
        <dbReference type="ChEBI" id="CHEBI:29035"/>
    </ligand>
</feature>
<comment type="function">
    <text evidence="10">May interact with bacterial adhesins thereby protecting the reproductive tissues from microbial attack. Has no oxalate oxidase activity.</text>
</comment>
<dbReference type="SUPFAM" id="SSF51182">
    <property type="entry name" value="RmlC-like cupins"/>
    <property type="match status" value="1"/>
</dbReference>
<dbReference type="GO" id="GO:0004784">
    <property type="term" value="F:superoxide dismutase activity"/>
    <property type="evidence" value="ECO:0007669"/>
    <property type="project" value="UniProtKB-EC"/>
</dbReference>
<feature type="binding site" evidence="12">
    <location>
        <position position="116"/>
    </location>
    <ligand>
        <name>oxalate</name>
        <dbReference type="ChEBI" id="CHEBI:30623"/>
    </ligand>
</feature>
<keyword evidence="5 12" id="KW-0479">Metal-binding</keyword>
<keyword evidence="7 14" id="KW-1015">Disulfide bond</keyword>
<evidence type="ECO:0000256" key="1">
    <source>
        <dbReference type="ARBA" id="ARBA00004271"/>
    </source>
</evidence>
<keyword evidence="3 15" id="KW-0052">Apoplast</keyword>
<dbReference type="PRINTS" id="PR00325">
    <property type="entry name" value="GERMIN"/>
</dbReference>
<feature type="domain" description="Cupin type-1" evidence="16">
    <location>
        <begin position="63"/>
        <end position="207"/>
    </location>
</feature>
<comment type="subunit">
    <text evidence="11">Monomer. In the absence of manganese, it forms tetrameric and pentameric forms which show superoxide dismutase activity.</text>
</comment>
<name>A0A5N6Q5H5_9ASTR</name>
<feature type="binding site" evidence="13">
    <location>
        <position position="155"/>
    </location>
    <ligand>
        <name>Mn(2+)</name>
        <dbReference type="ChEBI" id="CHEBI:29035"/>
    </ligand>
</feature>
<dbReference type="PROSITE" id="PS00725">
    <property type="entry name" value="GERMIN"/>
    <property type="match status" value="1"/>
</dbReference>
<dbReference type="Gene3D" id="2.60.120.10">
    <property type="entry name" value="Jelly Rolls"/>
    <property type="match status" value="1"/>
</dbReference>
<evidence type="ECO:0000259" key="16">
    <source>
        <dbReference type="SMART" id="SM00835"/>
    </source>
</evidence>
<dbReference type="GO" id="GO:0010497">
    <property type="term" value="P:plasmodesmata-mediated intercellular transport"/>
    <property type="evidence" value="ECO:0007669"/>
    <property type="project" value="UniProtKB-ARBA"/>
</dbReference>
<protein>
    <recommendedName>
        <fullName evidence="15">Germin-like protein</fullName>
    </recommendedName>
</protein>
<dbReference type="GO" id="GO:0030145">
    <property type="term" value="F:manganese ion binding"/>
    <property type="evidence" value="ECO:0007669"/>
    <property type="project" value="UniProtKB-UniRule"/>
</dbReference>
<keyword evidence="8 12" id="KW-0464">Manganese</keyword>
<dbReference type="SMART" id="SM00835">
    <property type="entry name" value="Cupin_1"/>
    <property type="match status" value="1"/>
</dbReference>
<feature type="binding site" evidence="13">
    <location>
        <position position="116"/>
    </location>
    <ligand>
        <name>Mn(2+)</name>
        <dbReference type="ChEBI" id="CHEBI:29035"/>
    </ligand>
</feature>
<feature type="signal peptide" evidence="15">
    <location>
        <begin position="1"/>
        <end position="30"/>
    </location>
</feature>
<evidence type="ECO:0000313" key="18">
    <source>
        <dbReference type="Proteomes" id="UP000326396"/>
    </source>
</evidence>
<evidence type="ECO:0000256" key="2">
    <source>
        <dbReference type="ARBA" id="ARBA00007456"/>
    </source>
</evidence>
<evidence type="ECO:0000313" key="17">
    <source>
        <dbReference type="EMBL" id="KAD7479934.1"/>
    </source>
</evidence>
<evidence type="ECO:0000256" key="7">
    <source>
        <dbReference type="ARBA" id="ARBA00023157"/>
    </source>
</evidence>
<dbReference type="Proteomes" id="UP000326396">
    <property type="component" value="Linkage Group LG1"/>
</dbReference>
<evidence type="ECO:0000256" key="13">
    <source>
        <dbReference type="PIRSR" id="PIRSR601929-2"/>
    </source>
</evidence>
<feature type="chain" id="PRO_5024480771" description="Germin-like protein" evidence="15">
    <location>
        <begin position="31"/>
        <end position="219"/>
    </location>
</feature>
<evidence type="ECO:0000256" key="14">
    <source>
        <dbReference type="PIRSR" id="PIRSR601929-3"/>
    </source>
</evidence>
<evidence type="ECO:0000256" key="4">
    <source>
        <dbReference type="ARBA" id="ARBA00022525"/>
    </source>
</evidence>
<evidence type="ECO:0000256" key="6">
    <source>
        <dbReference type="ARBA" id="ARBA00022729"/>
    </source>
</evidence>